<keyword evidence="2" id="KW-1185">Reference proteome</keyword>
<comment type="caution">
    <text evidence="1">The sequence shown here is derived from an EMBL/GenBank/DDBJ whole genome shotgun (WGS) entry which is preliminary data.</text>
</comment>
<organism evidence="1 2">
    <name type="scientific">Delitschia confertaspora ATCC 74209</name>
    <dbReference type="NCBI Taxonomy" id="1513339"/>
    <lineage>
        <taxon>Eukaryota</taxon>
        <taxon>Fungi</taxon>
        <taxon>Dikarya</taxon>
        <taxon>Ascomycota</taxon>
        <taxon>Pezizomycotina</taxon>
        <taxon>Dothideomycetes</taxon>
        <taxon>Pleosporomycetidae</taxon>
        <taxon>Pleosporales</taxon>
        <taxon>Delitschiaceae</taxon>
        <taxon>Delitschia</taxon>
    </lineage>
</organism>
<evidence type="ECO:0000313" key="1">
    <source>
        <dbReference type="EMBL" id="KAF2196373.1"/>
    </source>
</evidence>
<sequence>MKYTNLPFPKSQISPDPNYPIQQQIRGLTSVEWRFPLIRKRSINAISEMLTSFVGRDGGHDGVVRNPLRRWSPALLSTPSTLTKLFPGDMLPRPMPTVTGPCPLNLTTKRFKTCCIRASLRCRQRRPDTIGCKTWQSGDAQSRHVSGGRRTGVAIV</sequence>
<proteinExistence type="predicted"/>
<dbReference type="Proteomes" id="UP000799536">
    <property type="component" value="Unassembled WGS sequence"/>
</dbReference>
<dbReference type="AlphaFoldDB" id="A0A9P4MQV6"/>
<name>A0A9P4MQV6_9PLEO</name>
<reference evidence="1" key="1">
    <citation type="journal article" date="2020" name="Stud. Mycol.">
        <title>101 Dothideomycetes genomes: a test case for predicting lifestyles and emergence of pathogens.</title>
        <authorList>
            <person name="Haridas S."/>
            <person name="Albert R."/>
            <person name="Binder M."/>
            <person name="Bloem J."/>
            <person name="Labutti K."/>
            <person name="Salamov A."/>
            <person name="Andreopoulos B."/>
            <person name="Baker S."/>
            <person name="Barry K."/>
            <person name="Bills G."/>
            <person name="Bluhm B."/>
            <person name="Cannon C."/>
            <person name="Castanera R."/>
            <person name="Culley D."/>
            <person name="Daum C."/>
            <person name="Ezra D."/>
            <person name="Gonzalez J."/>
            <person name="Henrissat B."/>
            <person name="Kuo A."/>
            <person name="Liang C."/>
            <person name="Lipzen A."/>
            <person name="Lutzoni F."/>
            <person name="Magnuson J."/>
            <person name="Mondo S."/>
            <person name="Nolan M."/>
            <person name="Ohm R."/>
            <person name="Pangilinan J."/>
            <person name="Park H.-J."/>
            <person name="Ramirez L."/>
            <person name="Alfaro M."/>
            <person name="Sun H."/>
            <person name="Tritt A."/>
            <person name="Yoshinaga Y."/>
            <person name="Zwiers L.-H."/>
            <person name="Turgeon B."/>
            <person name="Goodwin S."/>
            <person name="Spatafora J."/>
            <person name="Crous P."/>
            <person name="Grigoriev I."/>
        </authorList>
    </citation>
    <scope>NUCLEOTIDE SEQUENCE</scope>
    <source>
        <strain evidence="1">ATCC 74209</strain>
    </source>
</reference>
<dbReference type="EMBL" id="ML994406">
    <property type="protein sequence ID" value="KAF2196373.1"/>
    <property type="molecule type" value="Genomic_DNA"/>
</dbReference>
<protein>
    <submittedName>
        <fullName evidence="1">Uncharacterized protein</fullName>
    </submittedName>
</protein>
<accession>A0A9P4MQV6</accession>
<evidence type="ECO:0000313" key="2">
    <source>
        <dbReference type="Proteomes" id="UP000799536"/>
    </source>
</evidence>
<gene>
    <name evidence="1" type="ORF">GQ43DRAFT_260921</name>
</gene>